<feature type="chain" id="PRO_5021242566" evidence="5">
    <location>
        <begin position="27"/>
        <end position="739"/>
    </location>
</feature>
<dbReference type="InterPro" id="IPR008258">
    <property type="entry name" value="Transglycosylase_SLT_dom_1"/>
</dbReference>
<dbReference type="OrthoDB" id="9815002at2"/>
<comment type="similarity">
    <text evidence="1">Belongs to the transglycosylase Slt family.</text>
</comment>
<feature type="domain" description="Transglycosylase SLT" evidence="6">
    <location>
        <begin position="571"/>
        <end position="671"/>
    </location>
</feature>
<comment type="similarity">
    <text evidence="2">Belongs to the virb1 family.</text>
</comment>
<dbReference type="CDD" id="cd13401">
    <property type="entry name" value="Slt70-like"/>
    <property type="match status" value="1"/>
</dbReference>
<comment type="caution">
    <text evidence="7">The sequence shown here is derived from an EMBL/GenBank/DDBJ whole genome shotgun (WGS) entry which is preliminary data.</text>
</comment>
<dbReference type="EC" id="4.2.2.-" evidence="7"/>
<sequence>MNRCLRPLACFATAASLALLPVKAPAKPHHQPQAKSSHAADKKAHGAKTREATSGKRRHAKRGAEKRKSAKAKSAASKSAEAKPAAEKPAAPQLSGDLALIKDAIVAARRGKTGEATEIQGTITDPVGQKLVEWYLLRHSESNAPFSRYAAFVAANPGWPSVTLLRRRAEARMWQERSNAATVHGFTLDQPLSAKGKFALARVLLGEGDRDGATRLVREAWRSEDLSDRTESDAYDAFKDLLTRDDHRARMDKRIGAKDLAGARRAAQRLGDDELAIVKACGAARGKSSKAEDMLNDVPEDARRDLGYTLCRMQWLLAQNRIDDAARVGIAAAPETMAQQDTDQWWRERRLLARKLLDQGKFQTAYDVIRPAALPDNPYYRSDLHFMCGWIALRYLDDAKTAAAHFARIDEGQTNPTVLARAAYWRGRVAEALGNRAVMRADYEAATRYPTAYYGQLALAKLGRDGLDLRAPSPAASTESAAADERVRAADMLYAIGEPDVVLYFVADLAEESTDVGMLEALGELTGRRNDAKAMLQIGKIALGRGFALDYYAFPTIGIPKHTPVAPDIGRSMTYSVARTESAFDQRDKSAANAVGLMQVTPEAGRDTAKRFKVSYDWSRMVSDPVYNTQMGAAELSALLSEYRGNHIMTFAGYNAGRGRVRDWVKAYGDPRDPNVDPVDWVERIPLSETRNYVQRVIENLAVYQARFDDAGAAMAKAGGPAATQETNAAPAGATVPSQ</sequence>
<organism evidence="7 8">
    <name type="scientific">Bradyrhizobium ivorense</name>
    <dbReference type="NCBI Taxonomy" id="2511166"/>
    <lineage>
        <taxon>Bacteria</taxon>
        <taxon>Pseudomonadati</taxon>
        <taxon>Pseudomonadota</taxon>
        <taxon>Alphaproteobacteria</taxon>
        <taxon>Hyphomicrobiales</taxon>
        <taxon>Nitrobacteraceae</taxon>
        <taxon>Bradyrhizobium</taxon>
    </lineage>
</organism>
<keyword evidence="8" id="KW-1185">Reference proteome</keyword>
<dbReference type="Gene3D" id="1.10.530.10">
    <property type="match status" value="1"/>
</dbReference>
<feature type="compositionally biased region" description="Basic and acidic residues" evidence="4">
    <location>
        <begin position="38"/>
        <end position="54"/>
    </location>
</feature>
<dbReference type="AlphaFoldDB" id="A0A508TKR0"/>
<protein>
    <submittedName>
        <fullName evidence="7">Soluble lytic murein transglycosylase</fullName>
        <ecNumber evidence="7">4.2.2.-</ecNumber>
    </submittedName>
</protein>
<dbReference type="RefSeq" id="WP_139862595.1">
    <property type="nucleotide sequence ID" value="NZ_CAADFC020000022.1"/>
</dbReference>
<dbReference type="PANTHER" id="PTHR37423:SF2">
    <property type="entry name" value="MEMBRANE-BOUND LYTIC MUREIN TRANSGLYCOSYLASE C"/>
    <property type="match status" value="1"/>
</dbReference>
<dbReference type="GO" id="GO:0042597">
    <property type="term" value="C:periplasmic space"/>
    <property type="evidence" value="ECO:0007669"/>
    <property type="project" value="InterPro"/>
</dbReference>
<feature type="region of interest" description="Disordered" evidence="4">
    <location>
        <begin position="23"/>
        <end position="92"/>
    </location>
</feature>
<feature type="signal peptide" evidence="5">
    <location>
        <begin position="1"/>
        <end position="26"/>
    </location>
</feature>
<dbReference type="Pfam" id="PF01464">
    <property type="entry name" value="SLT"/>
    <property type="match status" value="1"/>
</dbReference>
<evidence type="ECO:0000256" key="2">
    <source>
        <dbReference type="ARBA" id="ARBA00009387"/>
    </source>
</evidence>
<evidence type="ECO:0000256" key="4">
    <source>
        <dbReference type="SAM" id="MobiDB-lite"/>
    </source>
</evidence>
<keyword evidence="3 5" id="KW-0732">Signal</keyword>
<reference evidence="7" key="1">
    <citation type="submission" date="2019-02" db="EMBL/GenBank/DDBJ databases">
        <authorList>
            <person name="Pothier F.J."/>
        </authorList>
    </citation>
    <scope>NUCLEOTIDE SEQUENCE</scope>
    <source>
        <strain evidence="7">CI-1B</strain>
    </source>
</reference>
<dbReference type="PANTHER" id="PTHR37423">
    <property type="entry name" value="SOLUBLE LYTIC MUREIN TRANSGLYCOSYLASE-RELATED"/>
    <property type="match status" value="1"/>
</dbReference>
<dbReference type="InterPro" id="IPR023346">
    <property type="entry name" value="Lysozyme-like_dom_sf"/>
</dbReference>
<evidence type="ECO:0000259" key="6">
    <source>
        <dbReference type="Pfam" id="PF01464"/>
    </source>
</evidence>
<dbReference type="Proteomes" id="UP000328092">
    <property type="component" value="Unassembled WGS sequence"/>
</dbReference>
<dbReference type="Gene3D" id="1.25.20.10">
    <property type="entry name" value="Bacterial muramidases"/>
    <property type="match status" value="1"/>
</dbReference>
<dbReference type="GO" id="GO:0004553">
    <property type="term" value="F:hydrolase activity, hydrolyzing O-glycosyl compounds"/>
    <property type="evidence" value="ECO:0007669"/>
    <property type="project" value="InterPro"/>
</dbReference>
<proteinExistence type="inferred from homology"/>
<dbReference type="SUPFAM" id="SSF48435">
    <property type="entry name" value="Bacterial muramidases"/>
    <property type="match status" value="1"/>
</dbReference>
<gene>
    <name evidence="7" type="primary">slt_3</name>
    <name evidence="7" type="ORF">CI1B_56760</name>
</gene>
<evidence type="ECO:0000313" key="7">
    <source>
        <dbReference type="EMBL" id="VIO74943.1"/>
    </source>
</evidence>
<evidence type="ECO:0000313" key="8">
    <source>
        <dbReference type="Proteomes" id="UP000328092"/>
    </source>
</evidence>
<feature type="region of interest" description="Disordered" evidence="4">
    <location>
        <begin position="717"/>
        <end position="739"/>
    </location>
</feature>
<accession>A0A508TKR0</accession>
<keyword evidence="7" id="KW-0456">Lyase</keyword>
<evidence type="ECO:0000256" key="3">
    <source>
        <dbReference type="ARBA" id="ARBA00022729"/>
    </source>
</evidence>
<dbReference type="SUPFAM" id="SSF53955">
    <property type="entry name" value="Lysozyme-like"/>
    <property type="match status" value="1"/>
</dbReference>
<name>A0A508TKR0_9BRAD</name>
<dbReference type="GO" id="GO:0016829">
    <property type="term" value="F:lyase activity"/>
    <property type="evidence" value="ECO:0007669"/>
    <property type="project" value="UniProtKB-KW"/>
</dbReference>
<evidence type="ECO:0000256" key="1">
    <source>
        <dbReference type="ARBA" id="ARBA00007734"/>
    </source>
</evidence>
<evidence type="ECO:0000256" key="5">
    <source>
        <dbReference type="SAM" id="SignalP"/>
    </source>
</evidence>
<dbReference type="InterPro" id="IPR008939">
    <property type="entry name" value="Lytic_TGlycosylase_superhlx_U"/>
</dbReference>
<dbReference type="EMBL" id="CAADFC020000022">
    <property type="protein sequence ID" value="VIO74943.1"/>
    <property type="molecule type" value="Genomic_DNA"/>
</dbReference>